<sequence>MSDNEFESRRKIRKSLVWQYFEKLSTNRMKCRICMHDQRYMGNTANALRHLKVKHDIDARACGLDDPENVRRMKELSRSSSQLEETIAAIRGNNYNSDDGPFQAVSRRPSKTQDIFNYDGETEFDPYNSDNEHVVEIGQDSKNFLRTNVQNLESSPLPKFTSSSSSKSGMKRKELSLEEERIVAETEYFREKAAYFRIQKHLALLQAKKVKHELQQLYGK</sequence>
<dbReference type="InterPro" id="IPR003656">
    <property type="entry name" value="Znf_BED"/>
</dbReference>
<feature type="compositionally biased region" description="Low complexity" evidence="5">
    <location>
        <begin position="155"/>
        <end position="168"/>
    </location>
</feature>
<keyword evidence="8" id="KW-1185">Reference proteome</keyword>
<name>A0A1I8NXS3_STOCA</name>
<evidence type="ECO:0000256" key="2">
    <source>
        <dbReference type="ARBA" id="ARBA00022771"/>
    </source>
</evidence>
<gene>
    <name evidence="7" type="primary">106094417</name>
</gene>
<dbReference type="OrthoDB" id="6346437at2759"/>
<dbReference type="PROSITE" id="PS50808">
    <property type="entry name" value="ZF_BED"/>
    <property type="match status" value="1"/>
</dbReference>
<keyword evidence="3" id="KW-0862">Zinc</keyword>
<organism evidence="7 8">
    <name type="scientific">Stomoxys calcitrans</name>
    <name type="common">Stable fly</name>
    <name type="synonym">Conops calcitrans</name>
    <dbReference type="NCBI Taxonomy" id="35570"/>
    <lineage>
        <taxon>Eukaryota</taxon>
        <taxon>Metazoa</taxon>
        <taxon>Ecdysozoa</taxon>
        <taxon>Arthropoda</taxon>
        <taxon>Hexapoda</taxon>
        <taxon>Insecta</taxon>
        <taxon>Pterygota</taxon>
        <taxon>Neoptera</taxon>
        <taxon>Endopterygota</taxon>
        <taxon>Diptera</taxon>
        <taxon>Brachycera</taxon>
        <taxon>Muscomorpha</taxon>
        <taxon>Muscoidea</taxon>
        <taxon>Muscidae</taxon>
        <taxon>Stomoxys</taxon>
    </lineage>
</organism>
<evidence type="ECO:0000256" key="1">
    <source>
        <dbReference type="ARBA" id="ARBA00022723"/>
    </source>
</evidence>
<dbReference type="Pfam" id="PF02892">
    <property type="entry name" value="zf-BED"/>
    <property type="match status" value="1"/>
</dbReference>
<evidence type="ECO:0000256" key="4">
    <source>
        <dbReference type="PROSITE-ProRule" id="PRU00027"/>
    </source>
</evidence>
<dbReference type="GO" id="GO:0003677">
    <property type="term" value="F:DNA binding"/>
    <property type="evidence" value="ECO:0007669"/>
    <property type="project" value="InterPro"/>
</dbReference>
<evidence type="ECO:0000313" key="8">
    <source>
        <dbReference type="Proteomes" id="UP000095300"/>
    </source>
</evidence>
<keyword evidence="2 4" id="KW-0863">Zinc-finger</keyword>
<evidence type="ECO:0000313" key="7">
    <source>
        <dbReference type="EnsemblMetazoa" id="SCAU002986-PA"/>
    </source>
</evidence>
<evidence type="ECO:0000256" key="5">
    <source>
        <dbReference type="SAM" id="MobiDB-lite"/>
    </source>
</evidence>
<dbReference type="VEuPathDB" id="VectorBase:SCAU002986"/>
<feature type="domain" description="BED-type" evidence="6">
    <location>
        <begin position="12"/>
        <end position="55"/>
    </location>
</feature>
<dbReference type="AlphaFoldDB" id="A0A1I8NXS3"/>
<dbReference type="KEGG" id="scac:106094417"/>
<dbReference type="SUPFAM" id="SSF57667">
    <property type="entry name" value="beta-beta-alpha zinc fingers"/>
    <property type="match status" value="1"/>
</dbReference>
<feature type="region of interest" description="Disordered" evidence="5">
    <location>
        <begin position="155"/>
        <end position="174"/>
    </location>
</feature>
<dbReference type="GO" id="GO:0008270">
    <property type="term" value="F:zinc ion binding"/>
    <property type="evidence" value="ECO:0007669"/>
    <property type="project" value="UniProtKB-KW"/>
</dbReference>
<dbReference type="Proteomes" id="UP000095300">
    <property type="component" value="Unassembled WGS sequence"/>
</dbReference>
<evidence type="ECO:0000256" key="3">
    <source>
        <dbReference type="ARBA" id="ARBA00022833"/>
    </source>
</evidence>
<reference evidence="7" key="1">
    <citation type="submission" date="2020-05" db="UniProtKB">
        <authorList>
            <consortium name="EnsemblMetazoa"/>
        </authorList>
    </citation>
    <scope>IDENTIFICATION</scope>
    <source>
        <strain evidence="7">USDA</strain>
    </source>
</reference>
<evidence type="ECO:0000259" key="6">
    <source>
        <dbReference type="PROSITE" id="PS50808"/>
    </source>
</evidence>
<dbReference type="EnsemblMetazoa" id="SCAU002986-RA">
    <property type="protein sequence ID" value="SCAU002986-PA"/>
    <property type="gene ID" value="SCAU002986"/>
</dbReference>
<accession>A0A1I8NXS3</accession>
<proteinExistence type="predicted"/>
<dbReference type="InterPro" id="IPR036236">
    <property type="entry name" value="Znf_C2H2_sf"/>
</dbReference>
<protein>
    <recommendedName>
        <fullName evidence="6">BED-type domain-containing protein</fullName>
    </recommendedName>
</protein>
<keyword evidence="1" id="KW-0479">Metal-binding</keyword>